<protein>
    <submittedName>
        <fullName evidence="1">Uncharacterized protein</fullName>
    </submittedName>
</protein>
<evidence type="ECO:0000313" key="1">
    <source>
        <dbReference type="EMBL" id="OEZ95961.1"/>
    </source>
</evidence>
<organism evidence="1 2">
    <name type="scientific">Duganella phyllosphaerae</name>
    <dbReference type="NCBI Taxonomy" id="762836"/>
    <lineage>
        <taxon>Bacteria</taxon>
        <taxon>Pseudomonadati</taxon>
        <taxon>Pseudomonadota</taxon>
        <taxon>Betaproteobacteria</taxon>
        <taxon>Burkholderiales</taxon>
        <taxon>Oxalobacteraceae</taxon>
        <taxon>Telluria group</taxon>
        <taxon>Duganella</taxon>
    </lineage>
</organism>
<gene>
    <name evidence="1" type="ORF">DUPY_41490</name>
</gene>
<name>A0A1E7WDH4_9BURK</name>
<sequence>MVSKISKLLASPVMKRALRRHSSYSSPLALSYTMPAPTPSSPCATPVAASGALNARVRIGTARQKSPTLFAGAGSNQPMAPV</sequence>
<dbReference type="Proteomes" id="UP000175989">
    <property type="component" value="Unassembled WGS sequence"/>
</dbReference>
<dbReference type="EMBL" id="LROM01000116">
    <property type="protein sequence ID" value="OEZ95961.1"/>
    <property type="molecule type" value="Genomic_DNA"/>
</dbReference>
<reference evidence="2" key="1">
    <citation type="journal article" date="2016" name="Front. Microbiol.">
        <title>Molecular Keys to the Janthinobacterium and Duganella spp. Interaction with the Plant Pathogen Fusarium graminearum.</title>
        <authorList>
            <person name="Haack F.S."/>
            <person name="Poehlein A."/>
            <person name="Kroger C."/>
            <person name="Voigt C.A."/>
            <person name="Piepenbring M."/>
            <person name="Bode H.B."/>
            <person name="Daniel R."/>
            <person name="Schafer W."/>
            <person name="Streit W.R."/>
        </authorList>
    </citation>
    <scope>NUCLEOTIDE SEQUENCE [LARGE SCALE GENOMIC DNA]</scope>
    <source>
        <strain evidence="2">T54</strain>
    </source>
</reference>
<dbReference type="AlphaFoldDB" id="A0A1E7WDH4"/>
<comment type="caution">
    <text evidence="1">The sequence shown here is derived from an EMBL/GenBank/DDBJ whole genome shotgun (WGS) entry which is preliminary data.</text>
</comment>
<evidence type="ECO:0000313" key="2">
    <source>
        <dbReference type="Proteomes" id="UP000175989"/>
    </source>
</evidence>
<accession>A0A1E7WDH4</accession>
<keyword evidence="2" id="KW-1185">Reference proteome</keyword>
<proteinExistence type="predicted"/>